<sequence>IGVKVWVYRGDVLREVRTEGATTEPSEVS</sequence>
<feature type="non-terminal residue" evidence="1">
    <location>
        <position position="1"/>
    </location>
</feature>
<evidence type="ECO:0000313" key="1">
    <source>
        <dbReference type="EMBL" id="GAG25837.1"/>
    </source>
</evidence>
<evidence type="ECO:0008006" key="2">
    <source>
        <dbReference type="Google" id="ProtNLM"/>
    </source>
</evidence>
<proteinExistence type="predicted"/>
<organism evidence="1">
    <name type="scientific">marine sediment metagenome</name>
    <dbReference type="NCBI Taxonomy" id="412755"/>
    <lineage>
        <taxon>unclassified sequences</taxon>
        <taxon>metagenomes</taxon>
        <taxon>ecological metagenomes</taxon>
    </lineage>
</organism>
<name>X0WRK9_9ZZZZ</name>
<gene>
    <name evidence="1" type="ORF">S01H1_53661</name>
</gene>
<protein>
    <recommendedName>
        <fullName evidence="2">30S ribosomal protein S3</fullName>
    </recommendedName>
</protein>
<dbReference type="EMBL" id="BARS01034761">
    <property type="protein sequence ID" value="GAG25837.1"/>
    <property type="molecule type" value="Genomic_DNA"/>
</dbReference>
<comment type="caution">
    <text evidence="1">The sequence shown here is derived from an EMBL/GenBank/DDBJ whole genome shotgun (WGS) entry which is preliminary data.</text>
</comment>
<accession>X0WRK9</accession>
<reference evidence="1" key="1">
    <citation type="journal article" date="2014" name="Front. Microbiol.">
        <title>High frequency of phylogenetically diverse reductive dehalogenase-homologous genes in deep subseafloor sedimentary metagenomes.</title>
        <authorList>
            <person name="Kawai M."/>
            <person name="Futagami T."/>
            <person name="Toyoda A."/>
            <person name="Takaki Y."/>
            <person name="Nishi S."/>
            <person name="Hori S."/>
            <person name="Arai W."/>
            <person name="Tsubouchi T."/>
            <person name="Morono Y."/>
            <person name="Uchiyama I."/>
            <person name="Ito T."/>
            <person name="Fujiyama A."/>
            <person name="Inagaki F."/>
            <person name="Takami H."/>
        </authorList>
    </citation>
    <scope>NUCLEOTIDE SEQUENCE</scope>
    <source>
        <strain evidence="1">Expedition CK06-06</strain>
    </source>
</reference>
<dbReference type="AlphaFoldDB" id="X0WRK9"/>